<dbReference type="AlphaFoldDB" id="F5YRM9"/>
<feature type="transmembrane region" description="Helical" evidence="1">
    <location>
        <begin position="31"/>
        <end position="55"/>
    </location>
</feature>
<dbReference type="InterPro" id="IPR041411">
    <property type="entry name" value="Ldi"/>
</dbReference>
<dbReference type="HOGENOM" id="CLU_027581_0_0_11"/>
<evidence type="ECO:0000313" key="3">
    <source>
        <dbReference type="EMBL" id="AEF37820.1"/>
    </source>
</evidence>
<protein>
    <recommendedName>
        <fullName evidence="2">Linalool dehydratase/isomerase domain-containing protein</fullName>
    </recommendedName>
</protein>
<evidence type="ECO:0000256" key="1">
    <source>
        <dbReference type="SAM" id="Phobius"/>
    </source>
</evidence>
<keyword evidence="4" id="KW-1185">Reference proteome</keyword>
<feature type="transmembrane region" description="Helical" evidence="1">
    <location>
        <begin position="62"/>
        <end position="80"/>
    </location>
</feature>
<feature type="transmembrane region" description="Helical" evidence="1">
    <location>
        <begin position="92"/>
        <end position="113"/>
    </location>
</feature>
<keyword evidence="1" id="KW-0472">Membrane</keyword>
<sequence length="608" mass="66339">MAVIGVLPTIFGLSTAWQAAGLGLLFPGAGFLVFGGWALLGIMISVIVFAVAFIAWFATGNVVAPVLAWLGAAAVAGGMASGHPQPAPRLGAMGMALVIVGVIAALAIVRRVLAIRRSARLRAERASYLPADLDALPRRLVPEDPAPRELDDTQLGHVKWLLSLGLQPVDQFDGFDIIEQFQPSALRYQINHAQYALAQVQRHYTPNFHGYLSEAQERLIEKLTVPKVWKYWRLERLWGRLSTNYDPAGFENIMLTGWSGICLNTYSTNTGSDRFVGPGSLEFSLGDPNKTYHHDAHSFNESLMWNFGRSPQTVFACEPNWTYSACNLYGLNSVASYDAAFGTRHLDALREPFLRGLREELMTPGGEIVPFRSDYTGISIPFGGDVMYFQAAGWIAPVYPDVARTLWAIACREVLDIHNGGLEAYLAKPFMLDSGNYRSTGMYARGVILLAAREFGDQQIADAAQRALDAYNEPVAQDGMRRYANGSTFANALVAQALLTRRGDWTRLIIEPAATSALSGPILQHVAFDQAMVAQAVSDGDDLRLVLKGNSLVPATNTSLQLARLRPKSRYEARIDGQCIAFTSDENGGATVAVRVGNRTVVTIAPTW</sequence>
<dbReference type="STRING" id="875328.JDM601_3820"/>
<accession>F5YRM9</accession>
<gene>
    <name evidence="3" type="ordered locus">JDM601_3820</name>
</gene>
<dbReference type="KEGG" id="mjd:JDM601_3820"/>
<dbReference type="Proteomes" id="UP000009224">
    <property type="component" value="Chromosome"/>
</dbReference>
<name>F5YRM9_MYCSD</name>
<dbReference type="EMBL" id="CP002329">
    <property type="protein sequence ID" value="AEF37820.1"/>
    <property type="molecule type" value="Genomic_DNA"/>
</dbReference>
<organism evidence="3 4">
    <name type="scientific">Mycolicibacter sinensis (strain JDM601)</name>
    <name type="common">Mycobacterium sinense</name>
    <dbReference type="NCBI Taxonomy" id="875328"/>
    <lineage>
        <taxon>Bacteria</taxon>
        <taxon>Bacillati</taxon>
        <taxon>Actinomycetota</taxon>
        <taxon>Actinomycetes</taxon>
        <taxon>Mycobacteriales</taxon>
        <taxon>Mycobacteriaceae</taxon>
        <taxon>Mycolicibacter</taxon>
    </lineage>
</organism>
<keyword evidence="1" id="KW-0812">Transmembrane</keyword>
<evidence type="ECO:0000313" key="4">
    <source>
        <dbReference type="Proteomes" id="UP000009224"/>
    </source>
</evidence>
<feature type="domain" description="Linalool dehydratase/isomerase" evidence="2">
    <location>
        <begin position="187"/>
        <end position="488"/>
    </location>
</feature>
<keyword evidence="1" id="KW-1133">Transmembrane helix</keyword>
<evidence type="ECO:0000259" key="2">
    <source>
        <dbReference type="Pfam" id="PF18566"/>
    </source>
</evidence>
<proteinExistence type="predicted"/>
<dbReference type="Pfam" id="PF18566">
    <property type="entry name" value="Ldi"/>
    <property type="match status" value="1"/>
</dbReference>
<dbReference type="eggNOG" id="ENOG502Z8JJ">
    <property type="taxonomic scope" value="Bacteria"/>
</dbReference>
<reference evidence="3 4" key="1">
    <citation type="journal article" date="2011" name="J. Bacteriol.">
        <title>Complete genome sequence of a novel clinical isolate, the nontuberculous Mycobacterium strain JDM601.</title>
        <authorList>
            <person name="Zhang Z.Y."/>
            <person name="Sun Z.Q."/>
            <person name="Wang Z.L."/>
            <person name="Wen Z.L."/>
            <person name="Sun Q.W."/>
            <person name="Zhu Z.Q."/>
            <person name="Song Y.Z."/>
            <person name="Zhao J.W."/>
            <person name="Wang H.H."/>
            <person name="Zhang S.L."/>
            <person name="Guo X.K."/>
        </authorList>
    </citation>
    <scope>NUCLEOTIDE SEQUENCE [LARGE SCALE GENOMIC DNA]</scope>
    <source>
        <strain evidence="3 4">JDM601</strain>
    </source>
</reference>